<dbReference type="EMBL" id="BOLY01000008">
    <property type="protein sequence ID" value="GIZ48883.1"/>
    <property type="molecule type" value="Genomic_DNA"/>
</dbReference>
<feature type="compositionally biased region" description="Basic and acidic residues" evidence="1">
    <location>
        <begin position="305"/>
        <end position="321"/>
    </location>
</feature>
<dbReference type="AlphaFoldDB" id="A0A9P3D0W8"/>
<evidence type="ECO:0000313" key="2">
    <source>
        <dbReference type="EMBL" id="GIZ48883.1"/>
    </source>
</evidence>
<evidence type="ECO:0000256" key="1">
    <source>
        <dbReference type="SAM" id="MobiDB-lite"/>
    </source>
</evidence>
<organism evidence="2 3">
    <name type="scientific">Cercospora kikuchii</name>
    <dbReference type="NCBI Taxonomy" id="84275"/>
    <lineage>
        <taxon>Eukaryota</taxon>
        <taxon>Fungi</taxon>
        <taxon>Dikarya</taxon>
        <taxon>Ascomycota</taxon>
        <taxon>Pezizomycotina</taxon>
        <taxon>Dothideomycetes</taxon>
        <taxon>Dothideomycetidae</taxon>
        <taxon>Mycosphaerellales</taxon>
        <taxon>Mycosphaerellaceae</taxon>
        <taxon>Cercospora</taxon>
    </lineage>
</organism>
<protein>
    <submittedName>
        <fullName evidence="2">Uncharacterized protein</fullName>
    </submittedName>
</protein>
<dbReference type="OrthoDB" id="3648734at2759"/>
<proteinExistence type="predicted"/>
<dbReference type="GeneID" id="68297501"/>
<feature type="compositionally biased region" description="Basic and acidic residues" evidence="1">
    <location>
        <begin position="336"/>
        <end position="353"/>
    </location>
</feature>
<reference evidence="2 3" key="1">
    <citation type="submission" date="2021-01" db="EMBL/GenBank/DDBJ databases">
        <title>Cercospora kikuchii MAFF 305040 whole genome shotgun sequence.</title>
        <authorList>
            <person name="Kashiwa T."/>
            <person name="Suzuki T."/>
        </authorList>
    </citation>
    <scope>NUCLEOTIDE SEQUENCE [LARGE SCALE GENOMIC DNA]</scope>
    <source>
        <strain evidence="2 3">MAFF 305040</strain>
    </source>
</reference>
<comment type="caution">
    <text evidence="2">The sequence shown here is derived from an EMBL/GenBank/DDBJ whole genome shotgun (WGS) entry which is preliminary data.</text>
</comment>
<keyword evidence="3" id="KW-1185">Reference proteome</keyword>
<feature type="region of interest" description="Disordered" evidence="1">
    <location>
        <begin position="181"/>
        <end position="200"/>
    </location>
</feature>
<feature type="compositionally biased region" description="Basic and acidic residues" evidence="1">
    <location>
        <begin position="263"/>
        <end position="297"/>
    </location>
</feature>
<feature type="compositionally biased region" description="Low complexity" evidence="1">
    <location>
        <begin position="190"/>
        <end position="200"/>
    </location>
</feature>
<dbReference type="RefSeq" id="XP_044663370.1">
    <property type="nucleotide sequence ID" value="XM_044807435.1"/>
</dbReference>
<name>A0A9P3D0W8_9PEZI</name>
<dbReference type="Proteomes" id="UP000825890">
    <property type="component" value="Unassembled WGS sequence"/>
</dbReference>
<evidence type="ECO:0000313" key="3">
    <source>
        <dbReference type="Proteomes" id="UP000825890"/>
    </source>
</evidence>
<feature type="region of interest" description="Disordered" evidence="1">
    <location>
        <begin position="1"/>
        <end position="115"/>
    </location>
</feature>
<feature type="compositionally biased region" description="Basic and acidic residues" evidence="1">
    <location>
        <begin position="233"/>
        <end position="246"/>
    </location>
</feature>
<accession>A0A9P3D0W8</accession>
<feature type="region of interest" description="Disordered" evidence="1">
    <location>
        <begin position="230"/>
        <end position="353"/>
    </location>
</feature>
<sequence length="393" mass="43394">MAKDQPPKKGVAYKPKKKKSSDSTAAQVGPVQDTLSLPSSGPESDDDDGDDMPLTVSNASLINRKRKRTTTTAPEQPTDKPKKAQVSAPISRPRPQTLRRQAPATPHDPENAPSTEAMCRAMRQDARIGLREFSDVEKRDFCMVHLPIYLGTATMTTSPFQIDQWIESWWNRHGKQSWAKTKKRQRELESASSGSDASTLSTSDAFRVMKGHRAPRKALNSVLQPQIPFSELPKIEKKSKERKSDAGEGEGEVPRAHSTNKKARTDTSEPHADLLRQMDGAGEDRSSTSREASDGKDTPISGWKDVGRAPEKAVKKADTTRSRAMTGREAIALAEKQNREAREEAERKTYDKKQAKVDGEIAERLTEPGLVPKVDVPSFGAYNDLESLGIGKR</sequence>
<gene>
    <name evidence="2" type="ORF">CKM354_001192600</name>
</gene>